<dbReference type="OrthoDB" id="9815420at2"/>
<sequence length="495" mass="52986">MKIAVIGLFHETNTFAPGLTELEAFRAEWVTGNEDFLRRYCGTRTSMGGAIDSIDGENLELACGLYTGATPSGMVAAEAAERLIASVVGSVDTTADGVFVILHGAMAAVGFPDVEGELLRRVRERIGAEKPIAATLDLHANISPDMVRFANILVGFDTYPHIDAYERAVEAVRLLGQTMEGHITPTLALAKPGMLIVPQKMLTQEEGPMKALMDRAFAMELEPKVLNVTVSGGFPYSDVPEAGVAFVVTTDHDLALAKSYAEELKQLAWAYRERFAHADLPVEAAIAQAMEIAEGPVILVEGSDNVGGGAPADATHTLVHLIHPPKKTLVVIRDEEAAAAAHNLGVDAVFDGNIGGKSDRLHGEPVRIQGIVRTLFDGKYSHTGPYMTGQRADMGKTAVIEAGLLTIVVTEKRTPPWDPGHILSVGLRADDYHVIVVKSAVAWKTAFGSIAKAVVSVDTPGCCSANLSHFRYQHLHRPIFPLDSSTQGGTSYVHL</sequence>
<feature type="domain" description="Microcystin LR degradation protein MlrC N-terminal" evidence="2">
    <location>
        <begin position="2"/>
        <end position="290"/>
    </location>
</feature>
<keyword evidence="4" id="KW-1185">Reference proteome</keyword>
<name>A0A3S0AR55_9BACL</name>
<dbReference type="RefSeq" id="WP_126140422.1">
    <property type="nucleotide sequence ID" value="NZ_RXHU01000017.1"/>
</dbReference>
<comment type="caution">
    <text evidence="3">The sequence shown here is derived from an EMBL/GenBank/DDBJ whole genome shotgun (WGS) entry which is preliminary data.</text>
</comment>
<dbReference type="Pfam" id="PF07364">
    <property type="entry name" value="DUF1485"/>
    <property type="match status" value="1"/>
</dbReference>
<dbReference type="InterPro" id="IPR009197">
    <property type="entry name" value="MlrC"/>
</dbReference>
<gene>
    <name evidence="3" type="ORF">EJQ19_06660</name>
</gene>
<dbReference type="Proteomes" id="UP000276128">
    <property type="component" value="Unassembled WGS sequence"/>
</dbReference>
<evidence type="ECO:0000259" key="2">
    <source>
        <dbReference type="Pfam" id="PF07364"/>
    </source>
</evidence>
<accession>A0A3S0AR55</accession>
<dbReference type="PIRSF" id="PIRSF012702">
    <property type="entry name" value="UCP012702"/>
    <property type="match status" value="1"/>
</dbReference>
<dbReference type="AlphaFoldDB" id="A0A3S0AR55"/>
<dbReference type="EMBL" id="RXHU01000017">
    <property type="protein sequence ID" value="RTE10528.1"/>
    <property type="molecule type" value="Genomic_DNA"/>
</dbReference>
<protein>
    <submittedName>
        <fullName evidence="3">M81 family peptidase</fullName>
    </submittedName>
</protein>
<organism evidence="3 4">
    <name type="scientific">Paenibacillus whitsoniae</name>
    <dbReference type="NCBI Taxonomy" id="2496558"/>
    <lineage>
        <taxon>Bacteria</taxon>
        <taxon>Bacillati</taxon>
        <taxon>Bacillota</taxon>
        <taxon>Bacilli</taxon>
        <taxon>Bacillales</taxon>
        <taxon>Paenibacillaceae</taxon>
        <taxon>Paenibacillus</taxon>
    </lineage>
</organism>
<dbReference type="Pfam" id="PF07171">
    <property type="entry name" value="MlrC_C"/>
    <property type="match status" value="1"/>
</dbReference>
<evidence type="ECO:0000313" key="3">
    <source>
        <dbReference type="EMBL" id="RTE10528.1"/>
    </source>
</evidence>
<dbReference type="InterPro" id="IPR010799">
    <property type="entry name" value="MlrC_C"/>
</dbReference>
<reference evidence="3 4" key="1">
    <citation type="submission" date="2018-12" db="EMBL/GenBank/DDBJ databases">
        <title>Bacillus ochoae sp. nov., Paenibacillus whitsoniae sp. nov., Paenibacillus spiritus sp. nov. Isolated from the Mars Exploration Rover during spacecraft assembly.</title>
        <authorList>
            <person name="Seuylemezian A."/>
            <person name="Vaishampayan P."/>
        </authorList>
    </citation>
    <scope>NUCLEOTIDE SEQUENCE [LARGE SCALE GENOMIC DNA]</scope>
    <source>
        <strain evidence="3 4">MER 54</strain>
    </source>
</reference>
<dbReference type="InterPro" id="IPR015995">
    <property type="entry name" value="MlrC_N"/>
</dbReference>
<feature type="domain" description="Microcystin LR degradation protein MlrC C-terminal" evidence="1">
    <location>
        <begin position="301"/>
        <end position="474"/>
    </location>
</feature>
<proteinExistence type="predicted"/>
<evidence type="ECO:0000259" key="1">
    <source>
        <dbReference type="Pfam" id="PF07171"/>
    </source>
</evidence>
<evidence type="ECO:0000313" key="4">
    <source>
        <dbReference type="Proteomes" id="UP000276128"/>
    </source>
</evidence>